<dbReference type="AlphaFoldDB" id="A0A7R9KRG4"/>
<evidence type="ECO:0000313" key="1">
    <source>
        <dbReference type="EMBL" id="CAD7628016.1"/>
    </source>
</evidence>
<evidence type="ECO:0000313" key="2">
    <source>
        <dbReference type="Proteomes" id="UP000759131"/>
    </source>
</evidence>
<name>A0A7R9KRG4_9ACAR</name>
<organism evidence="1">
    <name type="scientific">Medioppia subpectinata</name>
    <dbReference type="NCBI Taxonomy" id="1979941"/>
    <lineage>
        <taxon>Eukaryota</taxon>
        <taxon>Metazoa</taxon>
        <taxon>Ecdysozoa</taxon>
        <taxon>Arthropoda</taxon>
        <taxon>Chelicerata</taxon>
        <taxon>Arachnida</taxon>
        <taxon>Acari</taxon>
        <taxon>Acariformes</taxon>
        <taxon>Sarcoptiformes</taxon>
        <taxon>Oribatida</taxon>
        <taxon>Brachypylina</taxon>
        <taxon>Oppioidea</taxon>
        <taxon>Oppiidae</taxon>
        <taxon>Medioppia</taxon>
    </lineage>
</organism>
<dbReference type="Proteomes" id="UP000759131">
    <property type="component" value="Unassembled WGS sequence"/>
</dbReference>
<accession>A0A7R9KRG4</accession>
<protein>
    <submittedName>
        <fullName evidence="1">Uncharacterized protein</fullName>
    </submittedName>
</protein>
<reference evidence="1" key="1">
    <citation type="submission" date="2020-11" db="EMBL/GenBank/DDBJ databases">
        <authorList>
            <person name="Tran Van P."/>
        </authorList>
    </citation>
    <scope>NUCLEOTIDE SEQUENCE</scope>
</reference>
<gene>
    <name evidence="1" type="ORF">OSB1V03_LOCUS8440</name>
</gene>
<dbReference type="EMBL" id="OC859859">
    <property type="protein sequence ID" value="CAD7628016.1"/>
    <property type="molecule type" value="Genomic_DNA"/>
</dbReference>
<sequence>MIVLQKANLAVREKVKGLKLKCINESSEVLSKYKVNTDVDKDVILTSCNNDYRNCLRQSLQQLNKETIKSRRALYVEHDDCVKKVLNITSDESIEIRDRDE</sequence>
<dbReference type="EMBL" id="CAJPIZ010005284">
    <property type="protein sequence ID" value="CAG2108446.1"/>
    <property type="molecule type" value="Genomic_DNA"/>
</dbReference>
<keyword evidence="2" id="KW-1185">Reference proteome</keyword>
<proteinExistence type="predicted"/>